<feature type="region of interest" description="Disordered" evidence="1">
    <location>
        <begin position="1"/>
        <end position="86"/>
    </location>
</feature>
<protein>
    <submittedName>
        <fullName evidence="2">Uncharacterized protein</fullName>
    </submittedName>
</protein>
<keyword evidence="3" id="KW-1185">Reference proteome</keyword>
<feature type="compositionally biased region" description="Basic residues" evidence="1">
    <location>
        <begin position="1"/>
        <end position="12"/>
    </location>
</feature>
<feature type="compositionally biased region" description="Low complexity" evidence="1">
    <location>
        <begin position="60"/>
        <end position="79"/>
    </location>
</feature>
<feature type="region of interest" description="Disordered" evidence="1">
    <location>
        <begin position="158"/>
        <end position="179"/>
    </location>
</feature>
<organism evidence="2 3">
    <name type="scientific">Trypanosoma theileri</name>
    <dbReference type="NCBI Taxonomy" id="67003"/>
    <lineage>
        <taxon>Eukaryota</taxon>
        <taxon>Discoba</taxon>
        <taxon>Euglenozoa</taxon>
        <taxon>Kinetoplastea</taxon>
        <taxon>Metakinetoplastina</taxon>
        <taxon>Trypanosomatida</taxon>
        <taxon>Trypanosomatidae</taxon>
        <taxon>Trypanosoma</taxon>
    </lineage>
</organism>
<evidence type="ECO:0000256" key="1">
    <source>
        <dbReference type="SAM" id="MobiDB-lite"/>
    </source>
</evidence>
<dbReference type="OrthoDB" id="268006at2759"/>
<name>A0A1X0P7W3_9TRYP</name>
<gene>
    <name evidence="2" type="ORF">TM35_000023480</name>
</gene>
<sequence>MPRKAVKKRKRSSSSESKNSSSSDDHGKRGGALSKFEEFDVAEVLQKSKEVTETPPPPQQQQQQQSTEEPQTTLTLEPSDINTNPAVVDTTTVVTATAASVEAILTPAPPVELEPPMPIPQLIPPEPMTELSPDEVFVPLPTLQVVPMMNRSTEAQSGLLKEPTPPANIQRVTQPNVPAPAMPTALMELLSG</sequence>
<dbReference type="VEuPathDB" id="TriTrypDB:TM35_000023480"/>
<dbReference type="GeneID" id="39981446"/>
<comment type="caution">
    <text evidence="2">The sequence shown here is derived from an EMBL/GenBank/DDBJ whole genome shotgun (WGS) entry which is preliminary data.</text>
</comment>
<dbReference type="RefSeq" id="XP_028887088.1">
    <property type="nucleotide sequence ID" value="XM_029021666.1"/>
</dbReference>
<dbReference type="AlphaFoldDB" id="A0A1X0P7W3"/>
<evidence type="ECO:0000313" key="3">
    <source>
        <dbReference type="Proteomes" id="UP000192257"/>
    </source>
</evidence>
<reference evidence="2 3" key="1">
    <citation type="submission" date="2017-03" db="EMBL/GenBank/DDBJ databases">
        <title>An alternative strategy for trypanosome survival in the mammalian bloodstream revealed through genome and transcriptome analysis of the ubiquitous bovine parasite Trypanosoma (Megatrypanum) theileri.</title>
        <authorList>
            <person name="Kelly S."/>
            <person name="Ivens A."/>
            <person name="Mott A."/>
            <person name="O'Neill E."/>
            <person name="Emms D."/>
            <person name="Macleod O."/>
            <person name="Voorheis P."/>
            <person name="Matthews J."/>
            <person name="Matthews K."/>
            <person name="Carrington M."/>
        </authorList>
    </citation>
    <scope>NUCLEOTIDE SEQUENCE [LARGE SCALE GENOMIC DNA]</scope>
    <source>
        <strain evidence="2">Edinburgh</strain>
    </source>
</reference>
<dbReference type="EMBL" id="NBCO01000002">
    <property type="protein sequence ID" value="ORC93022.1"/>
    <property type="molecule type" value="Genomic_DNA"/>
</dbReference>
<dbReference type="Proteomes" id="UP000192257">
    <property type="component" value="Unassembled WGS sequence"/>
</dbReference>
<evidence type="ECO:0000313" key="2">
    <source>
        <dbReference type="EMBL" id="ORC93022.1"/>
    </source>
</evidence>
<proteinExistence type="predicted"/>
<accession>A0A1X0P7W3</accession>